<organism evidence="1 2">
    <name type="scientific">Phytohabitans houttuyneae</name>
    <dbReference type="NCBI Taxonomy" id="1076126"/>
    <lineage>
        <taxon>Bacteria</taxon>
        <taxon>Bacillati</taxon>
        <taxon>Actinomycetota</taxon>
        <taxon>Actinomycetes</taxon>
        <taxon>Micromonosporales</taxon>
        <taxon>Micromonosporaceae</taxon>
    </lineage>
</organism>
<proteinExistence type="predicted"/>
<reference evidence="1 2" key="2">
    <citation type="submission" date="2020-03" db="EMBL/GenBank/DDBJ databases">
        <authorList>
            <person name="Ichikawa N."/>
            <person name="Kimura A."/>
            <person name="Kitahashi Y."/>
            <person name="Uohara A."/>
        </authorList>
    </citation>
    <scope>NUCLEOTIDE SEQUENCE [LARGE SCALE GENOMIC DNA]</scope>
    <source>
        <strain evidence="1 2">NBRC 108639</strain>
    </source>
</reference>
<sequence length="86" mass="9047">MELHRHWNRCTIDDPFATAACAAGAVATVTAVSRSNGMVAAAAQLVAALLRSVTAHSRVGGIGTFCYACKNFRTLSQQTSNIDAHL</sequence>
<evidence type="ECO:0000313" key="1">
    <source>
        <dbReference type="EMBL" id="GFJ84485.1"/>
    </source>
</evidence>
<name>A0A6V8KV82_9ACTN</name>
<keyword evidence="2" id="KW-1185">Reference proteome</keyword>
<comment type="caution">
    <text evidence="1">The sequence shown here is derived from an EMBL/GenBank/DDBJ whole genome shotgun (WGS) entry which is preliminary data.</text>
</comment>
<dbReference type="AlphaFoldDB" id="A0A6V8KV82"/>
<evidence type="ECO:0000313" key="2">
    <source>
        <dbReference type="Proteomes" id="UP000482800"/>
    </source>
</evidence>
<dbReference type="Proteomes" id="UP000482800">
    <property type="component" value="Unassembled WGS sequence"/>
</dbReference>
<dbReference type="EMBL" id="BLPF01000003">
    <property type="protein sequence ID" value="GFJ84485.1"/>
    <property type="molecule type" value="Genomic_DNA"/>
</dbReference>
<reference evidence="1 2" key="1">
    <citation type="submission" date="2020-03" db="EMBL/GenBank/DDBJ databases">
        <title>Whole genome shotgun sequence of Phytohabitans houttuyneae NBRC 108639.</title>
        <authorList>
            <person name="Komaki H."/>
            <person name="Tamura T."/>
        </authorList>
    </citation>
    <scope>NUCLEOTIDE SEQUENCE [LARGE SCALE GENOMIC DNA]</scope>
    <source>
        <strain evidence="1 2">NBRC 108639</strain>
    </source>
</reference>
<protein>
    <submittedName>
        <fullName evidence="1">Uncharacterized protein</fullName>
    </submittedName>
</protein>
<accession>A0A6V8KV82</accession>
<gene>
    <name evidence="1" type="ORF">Phou_086650</name>
</gene>